<proteinExistence type="predicted"/>
<dbReference type="Proteomes" id="UP000031599">
    <property type="component" value="Unassembled WGS sequence"/>
</dbReference>
<comment type="caution">
    <text evidence="2">The sequence shown here is derived from an EMBL/GenBank/DDBJ whole genome shotgun (WGS) entry which is preliminary data.</text>
</comment>
<dbReference type="GO" id="GO:0005737">
    <property type="term" value="C:cytoplasm"/>
    <property type="evidence" value="ECO:0007669"/>
    <property type="project" value="TreeGrafter"/>
</dbReference>
<evidence type="ECO:0000313" key="3">
    <source>
        <dbReference type="Proteomes" id="UP000031599"/>
    </source>
</evidence>
<name>A0A0C2D2P1_9BACT</name>
<dbReference type="EMBL" id="JMCC02000074">
    <property type="protein sequence ID" value="KIG14397.1"/>
    <property type="molecule type" value="Genomic_DNA"/>
</dbReference>
<protein>
    <submittedName>
        <fullName evidence="2">BNR repeat domain protein</fullName>
    </submittedName>
</protein>
<organism evidence="2 3">
    <name type="scientific">Enhygromyxa salina</name>
    <dbReference type="NCBI Taxonomy" id="215803"/>
    <lineage>
        <taxon>Bacteria</taxon>
        <taxon>Pseudomonadati</taxon>
        <taxon>Myxococcota</taxon>
        <taxon>Polyangia</taxon>
        <taxon>Nannocystales</taxon>
        <taxon>Nannocystaceae</taxon>
        <taxon>Enhygromyxa</taxon>
    </lineage>
</organism>
<feature type="compositionally biased region" description="Basic and acidic residues" evidence="1">
    <location>
        <begin position="650"/>
        <end position="667"/>
    </location>
</feature>
<dbReference type="PANTHER" id="PTHR45982:SF1">
    <property type="entry name" value="REGULATOR OF CHROMOSOME CONDENSATION"/>
    <property type="match status" value="1"/>
</dbReference>
<reference evidence="2 3" key="1">
    <citation type="submission" date="2014-12" db="EMBL/GenBank/DDBJ databases">
        <title>Genome assembly of Enhygromyxa salina DSM 15201.</title>
        <authorList>
            <person name="Sharma G."/>
            <person name="Subramanian S."/>
        </authorList>
    </citation>
    <scope>NUCLEOTIDE SEQUENCE [LARGE SCALE GENOMIC DNA]</scope>
    <source>
        <strain evidence="2 3">DSM 15201</strain>
    </source>
</reference>
<dbReference type="InterPro" id="IPR051553">
    <property type="entry name" value="Ran_GTPase-activating"/>
</dbReference>
<dbReference type="Gene3D" id="2.130.10.30">
    <property type="entry name" value="Regulator of chromosome condensation 1/beta-lactamase-inhibitor protein II"/>
    <property type="match status" value="3"/>
</dbReference>
<dbReference type="InterPro" id="IPR009091">
    <property type="entry name" value="RCC1/BLIP-II"/>
</dbReference>
<dbReference type="AlphaFoldDB" id="A0A0C2D2P1"/>
<gene>
    <name evidence="2" type="ORF">DB30_06872</name>
</gene>
<evidence type="ECO:0000313" key="2">
    <source>
        <dbReference type="EMBL" id="KIG14397.1"/>
    </source>
</evidence>
<evidence type="ECO:0000256" key="1">
    <source>
        <dbReference type="SAM" id="MobiDB-lite"/>
    </source>
</evidence>
<sequence>MFPVLALVLACRADPVSPTSSPATNLVDERAPMFSDIVVSTNYGCVLRADGAVLCWGQDPTHARAAPVAWTEVFEIDGLSDVTLLAASEYLFCAVSEPGTVSCWSTKEAGPRRHIDVFGGVPIVELAVDDDVCVRSAAGEVRCWGHEAHDAQLVFDRAIDIDVGPRDGCALDAAGEIWCWDLGQPDSSRHVATFEGATSVWISHASLCVRRRTGEVACRDRVGPGAANGGLDPLDSGELRSLALAEDHACYVVADGAVRCFGNNAWAQLGAGTTSQTADVVTVADVTGADAVAAVAKLSCALTGDAALCWGTRGRGWRDRPTVERSVVIRDATSLVVDADFTCVTTTASEVLCWGSFHHLDFDAEGLARAATPTPVGIDLGPLAKVQDRCLLDRRGELRCWSIGGVCAVTRATVGCGPLAIDARYSDVSDFARGKIDCLIRRGKLECTDTFGDHEPLATPALRDVTRVHTSPFSSRVCVVHGPGHVSCFPVSRPRSDDPVSIGAAVRVPTLSQVESLFGGPGSTDCAITREGQVWCWADGDAPTRADLPAGDQGVHYGDATCVRTFDGEVACSDALGQLTWLDLHDVAELRGGSAHVCALDHQGVVTCIGDGGSGQLGTTPAGLMATPVRVQLTTVANQARTSQPAKLHARGDREGVEADMSQDRRR</sequence>
<accession>A0A0C2D2P1</accession>
<feature type="region of interest" description="Disordered" evidence="1">
    <location>
        <begin position="640"/>
        <end position="667"/>
    </location>
</feature>
<dbReference type="PANTHER" id="PTHR45982">
    <property type="entry name" value="REGULATOR OF CHROMOSOME CONDENSATION"/>
    <property type="match status" value="1"/>
</dbReference>
<dbReference type="GO" id="GO:0005085">
    <property type="term" value="F:guanyl-nucleotide exchange factor activity"/>
    <property type="evidence" value="ECO:0007669"/>
    <property type="project" value="TreeGrafter"/>
</dbReference>
<dbReference type="SUPFAM" id="SSF50985">
    <property type="entry name" value="RCC1/BLIP-II"/>
    <property type="match status" value="2"/>
</dbReference>